<dbReference type="InterPro" id="IPR043519">
    <property type="entry name" value="NT_sf"/>
</dbReference>
<dbReference type="STRING" id="649747.HMPREF0083_01111"/>
<dbReference type="SUPFAM" id="SSF81301">
    <property type="entry name" value="Nucleotidyltransferase"/>
    <property type="match status" value="1"/>
</dbReference>
<dbReference type="PANTHER" id="PTHR34822:SF1">
    <property type="entry name" value="GRPB FAMILY PROTEIN"/>
    <property type="match status" value="1"/>
</dbReference>
<sequence>MEHHLYVCNKNSKELAKHLVFRDYLRNNPQVVIEYENIKRHLADTVKDRKSYTLGKTEFINKILEKVMD</sequence>
<dbReference type="PANTHER" id="PTHR34822">
    <property type="entry name" value="GRPB DOMAIN PROTEIN (AFU_ORTHOLOGUE AFUA_1G01530)"/>
    <property type="match status" value="1"/>
</dbReference>
<name>U1YFE1_ANEAE</name>
<dbReference type="Proteomes" id="UP000016511">
    <property type="component" value="Unassembled WGS sequence"/>
</dbReference>
<organism evidence="1 2">
    <name type="scientific">Aneurinibacillus aneurinilyticus ATCC 12856</name>
    <dbReference type="NCBI Taxonomy" id="649747"/>
    <lineage>
        <taxon>Bacteria</taxon>
        <taxon>Bacillati</taxon>
        <taxon>Bacillota</taxon>
        <taxon>Bacilli</taxon>
        <taxon>Bacillales</taxon>
        <taxon>Paenibacillaceae</taxon>
        <taxon>Aneurinibacillus group</taxon>
        <taxon>Aneurinibacillus</taxon>
    </lineage>
</organism>
<accession>U1YFE1</accession>
<dbReference type="AlphaFoldDB" id="U1YFE1"/>
<dbReference type="Gene3D" id="3.30.460.10">
    <property type="entry name" value="Beta Polymerase, domain 2"/>
    <property type="match status" value="1"/>
</dbReference>
<evidence type="ECO:0000313" key="2">
    <source>
        <dbReference type="Proteomes" id="UP000016511"/>
    </source>
</evidence>
<dbReference type="HOGENOM" id="CLU_194296_1_0_9"/>
<comment type="caution">
    <text evidence="1">The sequence shown here is derived from an EMBL/GenBank/DDBJ whole genome shotgun (WGS) entry which is preliminary data.</text>
</comment>
<proteinExistence type="predicted"/>
<reference evidence="1 2" key="1">
    <citation type="submission" date="2013-08" db="EMBL/GenBank/DDBJ databases">
        <authorList>
            <person name="Weinstock G."/>
            <person name="Sodergren E."/>
            <person name="Wylie T."/>
            <person name="Fulton L."/>
            <person name="Fulton R."/>
            <person name="Fronick C."/>
            <person name="O'Laughlin M."/>
            <person name="Godfrey J."/>
            <person name="Miner T."/>
            <person name="Herter B."/>
            <person name="Appelbaum E."/>
            <person name="Cordes M."/>
            <person name="Lek S."/>
            <person name="Wollam A."/>
            <person name="Pepin K.H."/>
            <person name="Palsikar V.B."/>
            <person name="Mitreva M."/>
            <person name="Wilson R.K."/>
        </authorList>
    </citation>
    <scope>NUCLEOTIDE SEQUENCE [LARGE SCALE GENOMIC DNA]</scope>
    <source>
        <strain evidence="1 2">ATCC 12856</strain>
    </source>
</reference>
<dbReference type="PATRIC" id="fig|649747.3.peg.1007"/>
<protein>
    <recommendedName>
        <fullName evidence="3">GrpB protein</fullName>
    </recommendedName>
</protein>
<keyword evidence="2" id="KW-1185">Reference proteome</keyword>
<dbReference type="Pfam" id="PF04229">
    <property type="entry name" value="GrpB"/>
    <property type="match status" value="1"/>
</dbReference>
<dbReference type="eggNOG" id="COG2320">
    <property type="taxonomic scope" value="Bacteria"/>
</dbReference>
<gene>
    <name evidence="1" type="ORF">HMPREF0083_01111</name>
</gene>
<evidence type="ECO:0000313" key="1">
    <source>
        <dbReference type="EMBL" id="ERI10782.1"/>
    </source>
</evidence>
<dbReference type="EMBL" id="AWSJ01000067">
    <property type="protein sequence ID" value="ERI10782.1"/>
    <property type="molecule type" value="Genomic_DNA"/>
</dbReference>
<dbReference type="InterPro" id="IPR007344">
    <property type="entry name" value="GrpB/CoaE"/>
</dbReference>
<evidence type="ECO:0008006" key="3">
    <source>
        <dbReference type="Google" id="ProtNLM"/>
    </source>
</evidence>